<organism evidence="1 2">
    <name type="scientific">Ammoniphilus resinae</name>
    <dbReference type="NCBI Taxonomy" id="861532"/>
    <lineage>
        <taxon>Bacteria</taxon>
        <taxon>Bacillati</taxon>
        <taxon>Bacillota</taxon>
        <taxon>Bacilli</taxon>
        <taxon>Bacillales</taxon>
        <taxon>Paenibacillaceae</taxon>
        <taxon>Aneurinibacillus group</taxon>
        <taxon>Ammoniphilus</taxon>
    </lineage>
</organism>
<keyword evidence="2" id="KW-1185">Reference proteome</keyword>
<dbReference type="Pfam" id="PF16258">
    <property type="entry name" value="DUF4912"/>
    <property type="match status" value="1"/>
</dbReference>
<gene>
    <name evidence="1" type="ORF">J2Z37_000666</name>
</gene>
<name>A0ABS4GKC8_9BACL</name>
<dbReference type="InterPro" id="IPR032585">
    <property type="entry name" value="DUF4912"/>
</dbReference>
<accession>A0ABS4GKC8</accession>
<reference evidence="1 2" key="1">
    <citation type="submission" date="2021-03" db="EMBL/GenBank/DDBJ databases">
        <title>Genomic Encyclopedia of Type Strains, Phase IV (KMG-IV): sequencing the most valuable type-strain genomes for metagenomic binning, comparative biology and taxonomic classification.</title>
        <authorList>
            <person name="Goeker M."/>
        </authorList>
    </citation>
    <scope>NUCLEOTIDE SEQUENCE [LARGE SCALE GENOMIC DNA]</scope>
    <source>
        <strain evidence="1 2">DSM 24738</strain>
    </source>
</reference>
<protein>
    <recommendedName>
        <fullName evidence="3">DUF4912 domain-containing protein</fullName>
    </recommendedName>
</protein>
<evidence type="ECO:0000313" key="2">
    <source>
        <dbReference type="Proteomes" id="UP001519343"/>
    </source>
</evidence>
<proteinExistence type="predicted"/>
<dbReference type="Proteomes" id="UP001519343">
    <property type="component" value="Unassembled WGS sequence"/>
</dbReference>
<comment type="caution">
    <text evidence="1">The sequence shown here is derived from an EMBL/GenBank/DDBJ whole genome shotgun (WGS) entry which is preliminary data.</text>
</comment>
<dbReference type="EMBL" id="JAGGKT010000001">
    <property type="protein sequence ID" value="MBP1930679.1"/>
    <property type="molecule type" value="Genomic_DNA"/>
</dbReference>
<sequence>MVETKIKELREKKYTIEQIADELGITTGQVRYRLYKKSAEKSRSDEEESMKMVTASETGEQTTKSINDISLAIPLYYGENELRIMVQGPTSVFIYWEVTWPLMRILAEYLNTPYEDLNKLLRIFDVTDIWFNGVNAHWHRDVLVQPMKDNQFIHDLIPGRTYIVDFGIQYEGRMIPLLRSKAISTPFTEIANHSKELVQHLIDQEENRIKPRGFENFSAYTIY</sequence>
<dbReference type="RefSeq" id="WP_209808755.1">
    <property type="nucleotide sequence ID" value="NZ_JAGGKT010000001.1"/>
</dbReference>
<evidence type="ECO:0008006" key="3">
    <source>
        <dbReference type="Google" id="ProtNLM"/>
    </source>
</evidence>
<evidence type="ECO:0000313" key="1">
    <source>
        <dbReference type="EMBL" id="MBP1930679.1"/>
    </source>
</evidence>
<dbReference type="Gene3D" id="1.10.10.60">
    <property type="entry name" value="Homeodomain-like"/>
    <property type="match status" value="1"/>
</dbReference>